<reference evidence="3" key="1">
    <citation type="journal article" date="2019" name="Int. J. Syst. Evol. Microbiol.">
        <title>The Global Catalogue of Microorganisms (GCM) 10K type strain sequencing project: providing services to taxonomists for standard genome sequencing and annotation.</title>
        <authorList>
            <consortium name="The Broad Institute Genomics Platform"/>
            <consortium name="The Broad Institute Genome Sequencing Center for Infectious Disease"/>
            <person name="Wu L."/>
            <person name="Ma J."/>
        </authorList>
    </citation>
    <scope>NUCLEOTIDE SEQUENCE [LARGE SCALE GENOMIC DNA]</scope>
    <source>
        <strain evidence="3">JCM 16601</strain>
    </source>
</reference>
<evidence type="ECO:0000259" key="1">
    <source>
        <dbReference type="Pfam" id="PF01433"/>
    </source>
</evidence>
<dbReference type="CDD" id="cd09604">
    <property type="entry name" value="M1_APN_like"/>
    <property type="match status" value="1"/>
</dbReference>
<dbReference type="InterPro" id="IPR027268">
    <property type="entry name" value="Peptidase_M4/M1_CTD_sf"/>
</dbReference>
<protein>
    <submittedName>
        <fullName evidence="2">M1 family metallopeptidase</fullName>
    </submittedName>
</protein>
<dbReference type="EMBL" id="BAAAZC010000006">
    <property type="protein sequence ID" value="GAA3961411.1"/>
    <property type="molecule type" value="Genomic_DNA"/>
</dbReference>
<sequence>MKDQGHGSLRAKFSRATISKFTFSLIVFTTGITHAQTQLPLATNLTKAYKQHTRSLTGSPGDHYWQNNADYQINTTFNPETGLLTGSVGIDYQNNSPDTLKQVVFKLYPNLYQQQTMRNTQIAPEDLTNGVDIKSLEVNNQPIDTKKRIIRGTNMYVRGVQMLPGGKVHVDVTYAYVLNKGSFIRTGQVDSGAFMIAYFFPRIAVYDDIDGWNEYPYAGKEEFYNDYCNFKVNITILGNYQCWATGNLSNTAEVYEPEFVKRITQAEAGDSVTNIITTADIKGGHITKSNQTNAWKFEATNVTDFAFTISNHYVWQASSVMVDPKTNRRTRVDAVYNPLHKAYGPVIGYARKTVEIISYQIPQIPFPYPHQTIFEGLDATEYPMMVNNLPFEKAESIEFTVHEVFHALFPFFVGNNETKYSFMDEGWATFSEFSLSPLIDPKLANTYDMSDVNTSAGSDQDVPIMTLTPQLYGKARFADKDLKPALGFHYIREMLGDSLFFKGMRYYIDQWKGKHPSPYDFFYTMNTGAGRNLNWFWKNWFFEKNIPDLAITKVIHTKQQYRVVVSNLGTEIVPLHLTIYYKDRTTQTLGKSIACWAGGNKTVTIAFKTNKPVSKIILGKPYDADIDLKNNVWVAASRKNI</sequence>
<evidence type="ECO:0000313" key="3">
    <source>
        <dbReference type="Proteomes" id="UP001500742"/>
    </source>
</evidence>
<dbReference type="InterPro" id="IPR014782">
    <property type="entry name" value="Peptidase_M1_dom"/>
</dbReference>
<comment type="caution">
    <text evidence="2">The sequence shown here is derived from an EMBL/GenBank/DDBJ whole genome shotgun (WGS) entry which is preliminary data.</text>
</comment>
<proteinExistence type="predicted"/>
<organism evidence="2 3">
    <name type="scientific">Mucilaginibacter dorajii</name>
    <dbReference type="NCBI Taxonomy" id="692994"/>
    <lineage>
        <taxon>Bacteria</taxon>
        <taxon>Pseudomonadati</taxon>
        <taxon>Bacteroidota</taxon>
        <taxon>Sphingobacteriia</taxon>
        <taxon>Sphingobacteriales</taxon>
        <taxon>Sphingobacteriaceae</taxon>
        <taxon>Mucilaginibacter</taxon>
    </lineage>
</organism>
<dbReference type="Pfam" id="PF01433">
    <property type="entry name" value="Peptidase_M1"/>
    <property type="match status" value="1"/>
</dbReference>
<evidence type="ECO:0000313" key="2">
    <source>
        <dbReference type="EMBL" id="GAA3961411.1"/>
    </source>
</evidence>
<feature type="domain" description="Peptidase M1 membrane alanine aminopeptidase" evidence="1">
    <location>
        <begin position="395"/>
        <end position="540"/>
    </location>
</feature>
<gene>
    <name evidence="2" type="ORF">GCM10022210_06580</name>
</gene>
<accession>A0ABP7P8B0</accession>
<name>A0ABP7P8B0_9SPHI</name>
<keyword evidence="3" id="KW-1185">Reference proteome</keyword>
<dbReference type="Proteomes" id="UP001500742">
    <property type="component" value="Unassembled WGS sequence"/>
</dbReference>
<dbReference type="RefSeq" id="WP_259092139.1">
    <property type="nucleotide sequence ID" value="NZ_BAAAZC010000006.1"/>
</dbReference>
<dbReference type="Gene3D" id="1.10.390.10">
    <property type="entry name" value="Neutral Protease Domain 2"/>
    <property type="match status" value="1"/>
</dbReference>
<dbReference type="SUPFAM" id="SSF55486">
    <property type="entry name" value="Metalloproteases ('zincins'), catalytic domain"/>
    <property type="match status" value="1"/>
</dbReference>